<gene>
    <name evidence="2" type="ORF">NCTC12195_03228</name>
</gene>
<protein>
    <submittedName>
        <fullName evidence="2">Uncharacterized protein</fullName>
    </submittedName>
</protein>
<dbReference type="AlphaFoldDB" id="A0A380FJF3"/>
<reference evidence="2 3" key="1">
    <citation type="submission" date="2018-06" db="EMBL/GenBank/DDBJ databases">
        <authorList>
            <consortium name="Pathogen Informatics"/>
            <person name="Doyle S."/>
        </authorList>
    </citation>
    <scope>NUCLEOTIDE SEQUENCE [LARGE SCALE GENOMIC DNA]</scope>
    <source>
        <strain evidence="2 3">NCTC12195</strain>
    </source>
</reference>
<dbReference type="Proteomes" id="UP000255277">
    <property type="component" value="Unassembled WGS sequence"/>
</dbReference>
<feature type="transmembrane region" description="Helical" evidence="1">
    <location>
        <begin position="31"/>
        <end position="51"/>
    </location>
</feature>
<evidence type="ECO:0000313" key="2">
    <source>
        <dbReference type="EMBL" id="SUM33759.1"/>
    </source>
</evidence>
<sequence length="57" mass="6930">MMTQSHRKIITGGDMRTPVIFYIAKPNDDFFSWRKILVKYIINVLLMFILLRRKIWT</sequence>
<accession>A0A380FJF3</accession>
<keyword evidence="1" id="KW-0472">Membrane</keyword>
<organism evidence="2 3">
    <name type="scientific">Staphylococcus gallinarum</name>
    <dbReference type="NCBI Taxonomy" id="1293"/>
    <lineage>
        <taxon>Bacteria</taxon>
        <taxon>Bacillati</taxon>
        <taxon>Bacillota</taxon>
        <taxon>Bacilli</taxon>
        <taxon>Bacillales</taxon>
        <taxon>Staphylococcaceae</taxon>
        <taxon>Staphylococcus</taxon>
    </lineage>
</organism>
<proteinExistence type="predicted"/>
<evidence type="ECO:0000313" key="3">
    <source>
        <dbReference type="Proteomes" id="UP000255277"/>
    </source>
</evidence>
<evidence type="ECO:0000256" key="1">
    <source>
        <dbReference type="SAM" id="Phobius"/>
    </source>
</evidence>
<name>A0A380FJF3_STAGA</name>
<dbReference type="EMBL" id="UHDK01000001">
    <property type="protein sequence ID" value="SUM33759.1"/>
    <property type="molecule type" value="Genomic_DNA"/>
</dbReference>
<keyword evidence="1" id="KW-0812">Transmembrane</keyword>
<keyword evidence="1" id="KW-1133">Transmembrane helix</keyword>